<dbReference type="NCBIfam" id="NF001033">
    <property type="entry name" value="PRK00114.1"/>
    <property type="match status" value="1"/>
</dbReference>
<dbReference type="InterPro" id="IPR016153">
    <property type="entry name" value="Heat_shock_Hsp33_N"/>
</dbReference>
<dbReference type="InterPro" id="IPR016154">
    <property type="entry name" value="Heat_shock_Hsp33_C"/>
</dbReference>
<gene>
    <name evidence="6" type="primary">hslO</name>
    <name evidence="6" type="ORF">WG929_14680</name>
</gene>
<dbReference type="Gene3D" id="3.55.30.10">
    <property type="entry name" value="Hsp33 domain"/>
    <property type="match status" value="1"/>
</dbReference>
<dbReference type="Gene3D" id="1.10.287.480">
    <property type="entry name" value="helix hairpin bin"/>
    <property type="match status" value="1"/>
</dbReference>
<evidence type="ECO:0000313" key="6">
    <source>
        <dbReference type="EMBL" id="MFK4753659.1"/>
    </source>
</evidence>
<proteinExistence type="predicted"/>
<dbReference type="EMBL" id="JBBKTX010000018">
    <property type="protein sequence ID" value="MFK4753659.1"/>
    <property type="molecule type" value="Genomic_DNA"/>
</dbReference>
<evidence type="ECO:0000256" key="3">
    <source>
        <dbReference type="ARBA" id="ARBA00023157"/>
    </source>
</evidence>
<evidence type="ECO:0000256" key="5">
    <source>
        <dbReference type="ARBA" id="ARBA00023284"/>
    </source>
</evidence>
<dbReference type="RefSeq" id="WP_416206673.1">
    <property type="nucleotide sequence ID" value="NZ_JBBKTX010000018.1"/>
</dbReference>
<comment type="caution">
    <text evidence="6">The sequence shown here is derived from an EMBL/GenBank/DDBJ whole genome shotgun (WGS) entry which is preliminary data.</text>
</comment>
<dbReference type="Pfam" id="PF01430">
    <property type="entry name" value="HSP33"/>
    <property type="match status" value="1"/>
</dbReference>
<evidence type="ECO:0000256" key="1">
    <source>
        <dbReference type="ARBA" id="ARBA00022490"/>
    </source>
</evidence>
<dbReference type="PIRSF" id="PIRSF005261">
    <property type="entry name" value="Heat_shock_Hsp33"/>
    <property type="match status" value="1"/>
</dbReference>
<keyword evidence="3" id="KW-1015">Disulfide bond</keyword>
<organism evidence="6 7">
    <name type="scientific">Oceanobacter antarcticus</name>
    <dbReference type="NCBI Taxonomy" id="3133425"/>
    <lineage>
        <taxon>Bacteria</taxon>
        <taxon>Pseudomonadati</taxon>
        <taxon>Pseudomonadota</taxon>
        <taxon>Gammaproteobacteria</taxon>
        <taxon>Oceanospirillales</taxon>
        <taxon>Oceanospirillaceae</taxon>
        <taxon>Oceanobacter</taxon>
    </lineage>
</organism>
<keyword evidence="1" id="KW-0963">Cytoplasm</keyword>
<accession>A0ABW8NL04</accession>
<protein>
    <submittedName>
        <fullName evidence="6">Hsp33 family molecular chaperone HslO</fullName>
    </submittedName>
</protein>
<evidence type="ECO:0000256" key="4">
    <source>
        <dbReference type="ARBA" id="ARBA00023186"/>
    </source>
</evidence>
<dbReference type="InterPro" id="IPR023212">
    <property type="entry name" value="Hsp33_helix_hairpin_bin_dom_sf"/>
</dbReference>
<evidence type="ECO:0000256" key="2">
    <source>
        <dbReference type="ARBA" id="ARBA00022833"/>
    </source>
</evidence>
<evidence type="ECO:0000313" key="7">
    <source>
        <dbReference type="Proteomes" id="UP001620597"/>
    </source>
</evidence>
<name>A0ABW8NL04_9GAMM</name>
<dbReference type="SUPFAM" id="SSF118352">
    <property type="entry name" value="HSP33 redox switch-like"/>
    <property type="match status" value="1"/>
</dbReference>
<keyword evidence="7" id="KW-1185">Reference proteome</keyword>
<reference evidence="6 7" key="1">
    <citation type="submission" date="2024-03" db="EMBL/GenBank/DDBJ databases">
        <title>High-quality draft genome sequence of Oceanobacter sp. wDCs-4.</title>
        <authorList>
            <person name="Dong C."/>
        </authorList>
    </citation>
    <scope>NUCLEOTIDE SEQUENCE [LARGE SCALE GENOMIC DNA]</scope>
    <source>
        <strain evidence="7">wDCs-4</strain>
    </source>
</reference>
<dbReference type="Gene3D" id="3.90.1280.10">
    <property type="entry name" value="HSP33 redox switch-like"/>
    <property type="match status" value="1"/>
</dbReference>
<dbReference type="SUPFAM" id="SSF64397">
    <property type="entry name" value="Hsp33 domain"/>
    <property type="match status" value="1"/>
</dbReference>
<keyword evidence="4" id="KW-0143">Chaperone</keyword>
<dbReference type="CDD" id="cd00498">
    <property type="entry name" value="Hsp33"/>
    <property type="match status" value="1"/>
</dbReference>
<keyword evidence="2" id="KW-0862">Zinc</keyword>
<dbReference type="PANTHER" id="PTHR30111">
    <property type="entry name" value="33 KDA CHAPERONIN"/>
    <property type="match status" value="1"/>
</dbReference>
<dbReference type="InterPro" id="IPR000397">
    <property type="entry name" value="Heat_shock_Hsp33"/>
</dbReference>
<keyword evidence="5" id="KW-0676">Redox-active center</keyword>
<dbReference type="Proteomes" id="UP001620597">
    <property type="component" value="Unassembled WGS sequence"/>
</dbReference>
<sequence length="291" mass="32803">MSYRSADQLQRFSFDAAPIRGEVAHVNTTYQDILSRQSYPLPIRIALGQLLAATALMSASLKFKGRLTLQMRLSGNISLLQAETNEQGQLRAIARYDTEQSSDTLGFDHEGQLVITLEPDQGQRYQGITSITEGNIATALEDYFNQSEQLPSRFWLTSDGNQAAGFMLQKLPASQHNSDNQQEIDQDAWDRVAHLAATIKDEELLTLENDQLLQRLYHEEDVRVYPATVLSFACTCSRARLANALHQVGYQALTEMLEESGSISINCEFCQQHYEFGQHDLTELFPENNLH</sequence>
<dbReference type="PANTHER" id="PTHR30111:SF1">
    <property type="entry name" value="33 KDA CHAPERONIN"/>
    <property type="match status" value="1"/>
</dbReference>